<keyword evidence="1" id="KW-0472">Membrane</keyword>
<sequence length="86" mass="9695">MPGYGRAFFMLAVAGLCPYLCSMWRSYVISLSFTVVYLLTMFRDFAQAVQCLPRRPLCLSPASAWFYLPLPFSRSAVPVPYVGKSL</sequence>
<evidence type="ECO:0000313" key="2">
    <source>
        <dbReference type="EMBL" id="PTX18829.1"/>
    </source>
</evidence>
<comment type="caution">
    <text evidence="2">The sequence shown here is derived from an EMBL/GenBank/DDBJ whole genome shotgun (WGS) entry which is preliminary data.</text>
</comment>
<gene>
    <name evidence="2" type="ORF">C8N40_105118</name>
</gene>
<feature type="transmembrane region" description="Helical" evidence="1">
    <location>
        <begin position="6"/>
        <end position="39"/>
    </location>
</feature>
<keyword evidence="1" id="KW-1133">Transmembrane helix</keyword>
<dbReference type="AlphaFoldDB" id="A0A2T5YHP3"/>
<reference evidence="2 3" key="1">
    <citation type="submission" date="2018-04" db="EMBL/GenBank/DDBJ databases">
        <title>Genomic Encyclopedia of Archaeal and Bacterial Type Strains, Phase II (KMG-II): from individual species to whole genera.</title>
        <authorList>
            <person name="Goeker M."/>
        </authorList>
    </citation>
    <scope>NUCLEOTIDE SEQUENCE [LARGE SCALE GENOMIC DNA]</scope>
    <source>
        <strain evidence="2 3">DSM 100162</strain>
    </source>
</reference>
<dbReference type="EMBL" id="QBKI01000005">
    <property type="protein sequence ID" value="PTX18829.1"/>
    <property type="molecule type" value="Genomic_DNA"/>
</dbReference>
<evidence type="ECO:0000256" key="1">
    <source>
        <dbReference type="SAM" id="Phobius"/>
    </source>
</evidence>
<dbReference type="Proteomes" id="UP000244225">
    <property type="component" value="Unassembled WGS sequence"/>
</dbReference>
<protein>
    <submittedName>
        <fullName evidence="2">Uncharacterized protein</fullName>
    </submittedName>
</protein>
<keyword evidence="3" id="KW-1185">Reference proteome</keyword>
<name>A0A2T5YHP3_9BACT</name>
<keyword evidence="1" id="KW-0812">Transmembrane</keyword>
<organism evidence="2 3">
    <name type="scientific">Pontibacter mucosus</name>
    <dbReference type="NCBI Taxonomy" id="1649266"/>
    <lineage>
        <taxon>Bacteria</taxon>
        <taxon>Pseudomonadati</taxon>
        <taxon>Bacteroidota</taxon>
        <taxon>Cytophagia</taxon>
        <taxon>Cytophagales</taxon>
        <taxon>Hymenobacteraceae</taxon>
        <taxon>Pontibacter</taxon>
    </lineage>
</organism>
<evidence type="ECO:0000313" key="3">
    <source>
        <dbReference type="Proteomes" id="UP000244225"/>
    </source>
</evidence>
<accession>A0A2T5YHP3</accession>
<proteinExistence type="predicted"/>